<keyword evidence="2" id="KW-0472">Membrane</keyword>
<feature type="domain" description="Potassium channel" evidence="3">
    <location>
        <begin position="81"/>
        <end position="154"/>
    </location>
</feature>
<proteinExistence type="predicted"/>
<evidence type="ECO:0000313" key="5">
    <source>
        <dbReference type="Proteomes" id="UP001595898"/>
    </source>
</evidence>
<evidence type="ECO:0000256" key="2">
    <source>
        <dbReference type="SAM" id="Phobius"/>
    </source>
</evidence>
<reference evidence="4 5" key="1">
    <citation type="journal article" date="2019" name="Int. J. Syst. Evol. Microbiol.">
        <title>The Global Catalogue of Microorganisms (GCM) 10K type strain sequencing project: providing services to taxonomists for standard genome sequencing and annotation.</title>
        <authorList>
            <consortium name="The Broad Institute Genomics Platform"/>
            <consortium name="The Broad Institute Genome Sequencing Center for Infectious Disease"/>
            <person name="Wu L."/>
            <person name="Ma J."/>
        </authorList>
    </citation>
    <scope>NUCLEOTIDE SEQUENCE [LARGE SCALE GENOMIC DNA]</scope>
    <source>
        <strain evidence="4 5">WLHS5</strain>
    </source>
</reference>
<keyword evidence="2" id="KW-0812">Transmembrane</keyword>
<feature type="region of interest" description="Disordered" evidence="1">
    <location>
        <begin position="273"/>
        <end position="303"/>
    </location>
</feature>
<feature type="transmembrane region" description="Helical" evidence="2">
    <location>
        <begin position="128"/>
        <end position="151"/>
    </location>
</feature>
<comment type="caution">
    <text evidence="4">The sequence shown here is derived from an EMBL/GenBank/DDBJ whole genome shotgun (WGS) entry which is preliminary data.</text>
</comment>
<sequence length="338" mass="37479">MNVWYLLLGVVLLGGVTVDLLWTTLWISEGAGPLTSLLMAWTWRALRTVGPENNRLLSLSGPLILALGLSTWIVLLWSGWTLVFASAEHVLVDTLRRGPITWTDRVYFTGYAIFTLGNGDFAPREGSWQVLTVLASASGLLFITLSITYMLSLLDAVTQKRSFASTVRTLGPSSEEILRTSWDEDGFRGLDLPLNAITTQLNTLTTNHKAYPILHYFYSQQPNEAAVLGIVILDELLTLLRCGVPEAVRPDAILVRSARTSVQNYLRTLQHTFVEPADRTPPPPDLGRLREGNVPTVSDDEFASSLDELSDRRRVLLGLVDSDERDWPSPDESDDTIA</sequence>
<dbReference type="EMBL" id="JBHSFA010000007">
    <property type="protein sequence ID" value="MFC4542677.1"/>
    <property type="molecule type" value="Genomic_DNA"/>
</dbReference>
<dbReference type="Gene3D" id="1.10.287.70">
    <property type="match status" value="1"/>
</dbReference>
<name>A0ABD5PQE3_9EURY</name>
<dbReference type="RefSeq" id="WP_250140630.1">
    <property type="nucleotide sequence ID" value="NZ_JALIQP010000002.1"/>
</dbReference>
<dbReference type="Proteomes" id="UP001595898">
    <property type="component" value="Unassembled WGS sequence"/>
</dbReference>
<keyword evidence="2" id="KW-1133">Transmembrane helix</keyword>
<gene>
    <name evidence="4" type="ORF">ACFO5R_12170</name>
</gene>
<evidence type="ECO:0000313" key="4">
    <source>
        <dbReference type="EMBL" id="MFC4542677.1"/>
    </source>
</evidence>
<keyword evidence="5" id="KW-1185">Reference proteome</keyword>
<dbReference type="Pfam" id="PF07885">
    <property type="entry name" value="Ion_trans_2"/>
    <property type="match status" value="1"/>
</dbReference>
<evidence type="ECO:0000259" key="3">
    <source>
        <dbReference type="Pfam" id="PF07885"/>
    </source>
</evidence>
<organism evidence="4 5">
    <name type="scientific">Halosolutus amylolyticus</name>
    <dbReference type="NCBI Taxonomy" id="2932267"/>
    <lineage>
        <taxon>Archaea</taxon>
        <taxon>Methanobacteriati</taxon>
        <taxon>Methanobacteriota</taxon>
        <taxon>Stenosarchaea group</taxon>
        <taxon>Halobacteria</taxon>
        <taxon>Halobacteriales</taxon>
        <taxon>Natrialbaceae</taxon>
        <taxon>Halosolutus</taxon>
    </lineage>
</organism>
<dbReference type="AlphaFoldDB" id="A0ABD5PQE3"/>
<accession>A0ABD5PQE3</accession>
<dbReference type="InterPro" id="IPR013099">
    <property type="entry name" value="K_chnl_dom"/>
</dbReference>
<evidence type="ECO:0000256" key="1">
    <source>
        <dbReference type="SAM" id="MobiDB-lite"/>
    </source>
</evidence>
<protein>
    <submittedName>
        <fullName evidence="4">Ion channel</fullName>
    </submittedName>
</protein>
<feature type="transmembrane region" description="Helical" evidence="2">
    <location>
        <begin position="63"/>
        <end position="87"/>
    </location>
</feature>
<dbReference type="SUPFAM" id="SSF81324">
    <property type="entry name" value="Voltage-gated potassium channels"/>
    <property type="match status" value="1"/>
</dbReference>